<comment type="caution">
    <text evidence="12">The sequence shown here is derived from an EMBL/GenBank/DDBJ whole genome shotgun (WGS) entry which is preliminary data.</text>
</comment>
<feature type="chain" id="PRO_5047062182" description="chitinase" evidence="10">
    <location>
        <begin position="29"/>
        <end position="597"/>
    </location>
</feature>
<evidence type="ECO:0000256" key="7">
    <source>
        <dbReference type="ARBA" id="ARBA00023326"/>
    </source>
</evidence>
<evidence type="ECO:0000256" key="6">
    <source>
        <dbReference type="ARBA" id="ARBA00023295"/>
    </source>
</evidence>
<keyword evidence="4" id="KW-0146">Chitin degradation</keyword>
<keyword evidence="5" id="KW-0119">Carbohydrate metabolism</keyword>
<evidence type="ECO:0000256" key="4">
    <source>
        <dbReference type="ARBA" id="ARBA00023024"/>
    </source>
</evidence>
<name>A0ABU1V007_9GAMM</name>
<dbReference type="RefSeq" id="WP_310073403.1">
    <property type="nucleotide sequence ID" value="NZ_JAVDVX010000005.1"/>
</dbReference>
<dbReference type="GO" id="GO:0008843">
    <property type="term" value="F:endochitinase activity"/>
    <property type="evidence" value="ECO:0007669"/>
    <property type="project" value="UniProtKB-EC"/>
</dbReference>
<dbReference type="PANTHER" id="PTHR11177:SF317">
    <property type="entry name" value="CHITINASE 12-RELATED"/>
    <property type="match status" value="1"/>
</dbReference>
<proteinExistence type="inferred from homology"/>
<dbReference type="InterPro" id="IPR036573">
    <property type="entry name" value="CBM_sf_5/12"/>
</dbReference>
<dbReference type="EC" id="3.2.1.14" evidence="2"/>
<evidence type="ECO:0000313" key="13">
    <source>
        <dbReference type="Proteomes" id="UP001253595"/>
    </source>
</evidence>
<dbReference type="SMART" id="SM00495">
    <property type="entry name" value="ChtBD3"/>
    <property type="match status" value="2"/>
</dbReference>
<dbReference type="Gene3D" id="2.10.10.20">
    <property type="entry name" value="Carbohydrate-binding module superfamily 5/12"/>
    <property type="match status" value="1"/>
</dbReference>
<dbReference type="InterPro" id="IPR029070">
    <property type="entry name" value="Chitinase_insertion_sf"/>
</dbReference>
<dbReference type="Pfam" id="PF02839">
    <property type="entry name" value="CBM_5_12"/>
    <property type="match status" value="1"/>
</dbReference>
<accession>A0ABU1V007</accession>
<evidence type="ECO:0000256" key="1">
    <source>
        <dbReference type="ARBA" id="ARBA00000822"/>
    </source>
</evidence>
<dbReference type="InterPro" id="IPR050314">
    <property type="entry name" value="Glycosyl_Hydrlase_18"/>
</dbReference>
<dbReference type="InterPro" id="IPR001223">
    <property type="entry name" value="Glyco_hydro18_cat"/>
</dbReference>
<dbReference type="EMBL" id="JAVDVX010000005">
    <property type="protein sequence ID" value="MDR7090792.1"/>
    <property type="molecule type" value="Genomic_DNA"/>
</dbReference>
<evidence type="ECO:0000259" key="11">
    <source>
        <dbReference type="PROSITE" id="PS51910"/>
    </source>
</evidence>
<dbReference type="PROSITE" id="PS51910">
    <property type="entry name" value="GH18_2"/>
    <property type="match status" value="1"/>
</dbReference>
<dbReference type="SUPFAM" id="SSF54556">
    <property type="entry name" value="Chitinase insertion domain"/>
    <property type="match status" value="1"/>
</dbReference>
<evidence type="ECO:0000256" key="3">
    <source>
        <dbReference type="ARBA" id="ARBA00022801"/>
    </source>
</evidence>
<protein>
    <recommendedName>
        <fullName evidence="2">chitinase</fullName>
        <ecNumber evidence="2">3.2.1.14</ecNumber>
    </recommendedName>
</protein>
<dbReference type="PROSITE" id="PS01095">
    <property type="entry name" value="GH18_1"/>
    <property type="match status" value="1"/>
</dbReference>
<sequence>MKSFKVLKLLSTVGLLSAAGLLASQAQAYNCTGVANYKQGTYATGALVQNAGNAYSCTVGGWCTVGGPYEPGVGWAWTNAWSSLGACTSTNSSTASSVASVASSVKSSVQSSAVQSSVVASVAGCNGVAAWASAAIYTGGIKASRNGSLYEARWWTQGQDPVTNSGSDGVWINKGACGTSSVSSVANSVASSVVTSSKSSVASSVPSSIASSVASSIASSKSSSSVASVGGKRVVGYFAQWGTYARNYHVKNIATSGSAAQLTHILYAFGNVQSGQCVIGDAYADYERAYDANLSVDGVADTWDQPLRGSFNQLRKLKKAYPNIKVIWSFGGWTWSGGFGQAAANPTAFANSCYNLVEDPRWADVFDGIDIDWEYPNDCGLTCDTSGFSAYKNMIQALRARFGASALVTSAIGAAPSKINAADYAGAAQYLDFIMPMTYDYFGAFAAKGPTAPHSALYGYSGIPTAEFYSDAAVQLLKAKGIPANKILLGVGFYGRGWSGVTQAAPGGAATGAATGSYEAGIEDYKVLKNTCPATGTVGGTAYAFCGGNWWSYDTPQTMVGKMDYVHQQSLGGTFFWELSGDTNSGELIKVIGDSMR</sequence>
<dbReference type="Proteomes" id="UP001253595">
    <property type="component" value="Unassembled WGS sequence"/>
</dbReference>
<keyword evidence="3 8" id="KW-0378">Hydrolase</keyword>
<dbReference type="SMART" id="SM00636">
    <property type="entry name" value="Glyco_18"/>
    <property type="match status" value="1"/>
</dbReference>
<dbReference type="Gene3D" id="3.20.20.80">
    <property type="entry name" value="Glycosidases"/>
    <property type="match status" value="1"/>
</dbReference>
<evidence type="ECO:0000256" key="2">
    <source>
        <dbReference type="ARBA" id="ARBA00012729"/>
    </source>
</evidence>
<dbReference type="Gene3D" id="3.10.50.10">
    <property type="match status" value="1"/>
</dbReference>
<dbReference type="InterPro" id="IPR001579">
    <property type="entry name" value="Glyco_hydro_18_chit_AS"/>
</dbReference>
<dbReference type="CDD" id="cd12215">
    <property type="entry name" value="ChiC_BD"/>
    <property type="match status" value="1"/>
</dbReference>
<dbReference type="SUPFAM" id="SSF51055">
    <property type="entry name" value="Carbohydrate binding domain"/>
    <property type="match status" value="1"/>
</dbReference>
<evidence type="ECO:0000256" key="8">
    <source>
        <dbReference type="RuleBase" id="RU000489"/>
    </source>
</evidence>
<dbReference type="InterPro" id="IPR011583">
    <property type="entry name" value="Chitinase_II/V-like_cat"/>
</dbReference>
<dbReference type="Pfam" id="PF00704">
    <property type="entry name" value="Glyco_hydro_18"/>
    <property type="match status" value="1"/>
</dbReference>
<comment type="catalytic activity">
    <reaction evidence="1">
        <text>Random endo-hydrolysis of N-acetyl-beta-D-glucosaminide (1-&gt;4)-beta-linkages in chitin and chitodextrins.</text>
        <dbReference type="EC" id="3.2.1.14"/>
    </reaction>
</comment>
<keyword evidence="6 8" id="KW-0326">Glycosidase</keyword>
<keyword evidence="10" id="KW-0732">Signal</keyword>
<reference evidence="12 13" key="1">
    <citation type="submission" date="2023-07" db="EMBL/GenBank/DDBJ databases">
        <title>Sorghum-associated microbial communities from plants grown in Nebraska, USA.</title>
        <authorList>
            <person name="Schachtman D."/>
        </authorList>
    </citation>
    <scope>NUCLEOTIDE SEQUENCE [LARGE SCALE GENOMIC DNA]</scope>
    <source>
        <strain evidence="12 13">BE190</strain>
    </source>
</reference>
<keyword evidence="13" id="KW-1185">Reference proteome</keyword>
<evidence type="ECO:0000256" key="5">
    <source>
        <dbReference type="ARBA" id="ARBA00023277"/>
    </source>
</evidence>
<gene>
    <name evidence="12" type="ORF">J2X05_002818</name>
</gene>
<evidence type="ECO:0000256" key="9">
    <source>
        <dbReference type="RuleBase" id="RU004453"/>
    </source>
</evidence>
<organism evidence="12 13">
    <name type="scientific">Cellvibrio fibrivorans</name>
    <dbReference type="NCBI Taxonomy" id="126350"/>
    <lineage>
        <taxon>Bacteria</taxon>
        <taxon>Pseudomonadati</taxon>
        <taxon>Pseudomonadota</taxon>
        <taxon>Gammaproteobacteria</taxon>
        <taxon>Cellvibrionales</taxon>
        <taxon>Cellvibrionaceae</taxon>
        <taxon>Cellvibrio</taxon>
    </lineage>
</organism>
<evidence type="ECO:0000256" key="10">
    <source>
        <dbReference type="SAM" id="SignalP"/>
    </source>
</evidence>
<dbReference type="SUPFAM" id="SSF51445">
    <property type="entry name" value="(Trans)glycosidases"/>
    <property type="match status" value="1"/>
</dbReference>
<feature type="signal peptide" evidence="10">
    <location>
        <begin position="1"/>
        <end position="28"/>
    </location>
</feature>
<dbReference type="InterPro" id="IPR003610">
    <property type="entry name" value="CBM5/12"/>
</dbReference>
<dbReference type="InterPro" id="IPR017853">
    <property type="entry name" value="GH"/>
</dbReference>
<comment type="similarity">
    <text evidence="9">Belongs to the glycosyl hydrolase 18 family.</text>
</comment>
<evidence type="ECO:0000313" key="12">
    <source>
        <dbReference type="EMBL" id="MDR7090792.1"/>
    </source>
</evidence>
<feature type="domain" description="GH18" evidence="11">
    <location>
        <begin position="232"/>
        <end position="597"/>
    </location>
</feature>
<keyword evidence="7" id="KW-0624">Polysaccharide degradation</keyword>
<dbReference type="PANTHER" id="PTHR11177">
    <property type="entry name" value="CHITINASE"/>
    <property type="match status" value="1"/>
</dbReference>
<dbReference type="CDD" id="cd06548">
    <property type="entry name" value="GH18_chitinase"/>
    <property type="match status" value="1"/>
</dbReference>